<proteinExistence type="predicted"/>
<evidence type="ECO:0000313" key="2">
    <source>
        <dbReference type="Proteomes" id="UP000078529"/>
    </source>
</evidence>
<name>A0A175RVQ3_9HYPH</name>
<evidence type="ECO:0000313" key="1">
    <source>
        <dbReference type="EMBL" id="KTR06919.1"/>
    </source>
</evidence>
<sequence>MSRLTSPANLSGDPVDDALAQFGGDARACIADLLRYVGELERENLRLQVACTIANEDTSHGYVRGAKQVL</sequence>
<accession>A0A175RVQ3</accession>
<comment type="caution">
    <text evidence="1">The sequence shown here is derived from an EMBL/GenBank/DDBJ whole genome shotgun (WGS) entry which is preliminary data.</text>
</comment>
<dbReference type="PATRIC" id="fig|401562.4.peg.764"/>
<dbReference type="RefSeq" id="WP_058599315.1">
    <property type="nucleotide sequence ID" value="NZ_LDQA01000014.1"/>
</dbReference>
<dbReference type="AlphaFoldDB" id="A0A175RVQ3"/>
<dbReference type="EMBL" id="LDQA01000014">
    <property type="protein sequence ID" value="KTR06919.1"/>
    <property type="molecule type" value="Genomic_DNA"/>
</dbReference>
<protein>
    <submittedName>
        <fullName evidence="1">Uncharacterized protein</fullName>
    </submittedName>
</protein>
<organism evidence="1 2">
    <name type="scientific">Aureimonas ureilytica</name>
    <dbReference type="NCBI Taxonomy" id="401562"/>
    <lineage>
        <taxon>Bacteria</taxon>
        <taxon>Pseudomonadati</taxon>
        <taxon>Pseudomonadota</taxon>
        <taxon>Alphaproteobacteria</taxon>
        <taxon>Hyphomicrobiales</taxon>
        <taxon>Aurantimonadaceae</taxon>
        <taxon>Aureimonas</taxon>
    </lineage>
</organism>
<dbReference type="Proteomes" id="UP000078529">
    <property type="component" value="Unassembled WGS sequence"/>
</dbReference>
<reference evidence="1 2" key="1">
    <citation type="journal article" date="2016" name="Front. Microbiol.">
        <title>Genomic Resource of Rice Seed Associated Bacteria.</title>
        <authorList>
            <person name="Midha S."/>
            <person name="Bansal K."/>
            <person name="Sharma S."/>
            <person name="Kumar N."/>
            <person name="Patil P.P."/>
            <person name="Chaudhry V."/>
            <person name="Patil P.B."/>
        </authorList>
    </citation>
    <scope>NUCLEOTIDE SEQUENCE [LARGE SCALE GENOMIC DNA]</scope>
    <source>
        <strain evidence="1 2">NS365</strain>
    </source>
</reference>
<keyword evidence="2" id="KW-1185">Reference proteome</keyword>
<gene>
    <name evidence="1" type="ORF">NS365_05665</name>
</gene>